<keyword evidence="16" id="KW-1185">Reference proteome</keyword>
<gene>
    <name evidence="15" type="primary">sucB</name>
    <name evidence="15" type="ORF">IMCC3135_33160</name>
</gene>
<comment type="pathway">
    <text evidence="2 11">Amino-acid degradation; L-lysine degradation via saccharopine pathway; glutaryl-CoA from L-lysine: step 6/6.</text>
</comment>
<dbReference type="FunFam" id="3.30.559.10:FF:000007">
    <property type="entry name" value="Dihydrolipoamide acetyltransferase component of pyruvate dehydrogenase complex"/>
    <property type="match status" value="1"/>
</dbReference>
<dbReference type="InterPro" id="IPR000089">
    <property type="entry name" value="Biotin_lipoyl"/>
</dbReference>
<dbReference type="Gene3D" id="4.10.320.10">
    <property type="entry name" value="E3-binding domain"/>
    <property type="match status" value="1"/>
</dbReference>
<dbReference type="SUPFAM" id="SSF51230">
    <property type="entry name" value="Single hybrid motif"/>
    <property type="match status" value="1"/>
</dbReference>
<dbReference type="PANTHER" id="PTHR43416">
    <property type="entry name" value="DIHYDROLIPOYLLYSINE-RESIDUE SUCCINYLTRANSFERASE COMPONENT OF 2-OXOGLUTARATE DEHYDROGENASE COMPLEX, MITOCHONDRIAL-RELATED"/>
    <property type="match status" value="1"/>
</dbReference>
<evidence type="ECO:0000256" key="9">
    <source>
        <dbReference type="ARBA" id="ARBA00023315"/>
    </source>
</evidence>
<dbReference type="Pfam" id="PF00198">
    <property type="entry name" value="2-oxoacid_dh"/>
    <property type="match status" value="1"/>
</dbReference>
<dbReference type="Pfam" id="PF02817">
    <property type="entry name" value="E3_binding"/>
    <property type="match status" value="1"/>
</dbReference>
<dbReference type="PROSITE" id="PS51826">
    <property type="entry name" value="PSBD"/>
    <property type="match status" value="1"/>
</dbReference>
<dbReference type="InterPro" id="IPR050537">
    <property type="entry name" value="2-oxoacid_dehydrogenase"/>
</dbReference>
<feature type="domain" description="Lipoyl-binding" evidence="13">
    <location>
        <begin position="2"/>
        <end position="77"/>
    </location>
</feature>
<dbReference type="SUPFAM" id="SSF47005">
    <property type="entry name" value="Peripheral subunit-binding domain of 2-oxo acid dehydrogenase complex"/>
    <property type="match status" value="1"/>
</dbReference>
<evidence type="ECO:0000313" key="15">
    <source>
        <dbReference type="EMBL" id="ASJ76676.1"/>
    </source>
</evidence>
<evidence type="ECO:0000256" key="1">
    <source>
        <dbReference type="ARBA" id="ARBA00004052"/>
    </source>
</evidence>
<feature type="domain" description="Peripheral subunit-binding (PSBD)" evidence="14">
    <location>
        <begin position="109"/>
        <end position="146"/>
    </location>
</feature>
<dbReference type="GO" id="GO:0006099">
    <property type="term" value="P:tricarboxylic acid cycle"/>
    <property type="evidence" value="ECO:0007669"/>
    <property type="project" value="UniProtKB-UniRule"/>
</dbReference>
<dbReference type="PROSITE" id="PS00189">
    <property type="entry name" value="LIPOYL"/>
    <property type="match status" value="1"/>
</dbReference>
<organism evidence="15 16">
    <name type="scientific">Granulosicoccus antarcticus IMCC3135</name>
    <dbReference type="NCBI Taxonomy" id="1192854"/>
    <lineage>
        <taxon>Bacteria</taxon>
        <taxon>Pseudomonadati</taxon>
        <taxon>Pseudomonadota</taxon>
        <taxon>Gammaproteobacteria</taxon>
        <taxon>Chromatiales</taxon>
        <taxon>Granulosicoccaceae</taxon>
        <taxon>Granulosicoccus</taxon>
    </lineage>
</organism>
<evidence type="ECO:0000256" key="5">
    <source>
        <dbReference type="ARBA" id="ARBA00019511"/>
    </source>
</evidence>
<dbReference type="CDD" id="cd06849">
    <property type="entry name" value="lipoyl_domain"/>
    <property type="match status" value="1"/>
</dbReference>
<dbReference type="OrthoDB" id="9805770at2"/>
<accession>A0A2Z2NYZ6</accession>
<keyword evidence="9 11" id="KW-0012">Acyltransferase</keyword>
<dbReference type="Gene3D" id="3.30.559.10">
    <property type="entry name" value="Chloramphenicol acetyltransferase-like domain"/>
    <property type="match status" value="1"/>
</dbReference>
<evidence type="ECO:0000256" key="3">
    <source>
        <dbReference type="ARBA" id="ARBA00007317"/>
    </source>
</evidence>
<feature type="region of interest" description="Disordered" evidence="12">
    <location>
        <begin position="81"/>
        <end position="113"/>
    </location>
</feature>
<dbReference type="InterPro" id="IPR003016">
    <property type="entry name" value="2-oxoA_DH_lipoyl-BS"/>
</dbReference>
<sequence>MTSEIKVPTLPESIADALIVTWHKKEGDPVRRDEVLVDIETDKVVMEVPASEDGVLGKIIEGEGTTVSAHQLIGSIEAAPAGGAAPAASKPDEAAEAPATESEAGGAGQTSPAVRKALTAAGLQASDVKGSGKNGRLTKGDVEQHVAELAKAKPAAAAPAAKPAAASTTALPIVADGERVEKRVPMSRLRARIAERLLSASQNTAMLTTFNEIDMSAFIALRNQYKDRFEKSHGVKLGFMSIFLKASTEALKRYPDINASIDGDEVVYHGYCDIGVAVSSERGLVVPVLRNTEHMSLADVEKTIGLYAEKARDGKLSLDEMTGGTFTVSNGGVFGSLLSTPILNPPQSAILGMHATQDRPVAINGEVVIRPMMYVALSYDHRIVDGKGAVGFLKTIKELVEDPARIVFDL</sequence>
<evidence type="ECO:0000256" key="4">
    <source>
        <dbReference type="ARBA" id="ARBA00012945"/>
    </source>
</evidence>
<evidence type="ECO:0000256" key="7">
    <source>
        <dbReference type="ARBA" id="ARBA00022679"/>
    </source>
</evidence>
<dbReference type="NCBIfam" id="NF004309">
    <property type="entry name" value="PRK05704.1"/>
    <property type="match status" value="1"/>
</dbReference>
<dbReference type="NCBIfam" id="TIGR01347">
    <property type="entry name" value="sucB"/>
    <property type="match status" value="1"/>
</dbReference>
<keyword evidence="6 11" id="KW-0816">Tricarboxylic acid cycle</keyword>
<dbReference type="PROSITE" id="PS50968">
    <property type="entry name" value="BIOTINYL_LIPOYL"/>
    <property type="match status" value="1"/>
</dbReference>
<evidence type="ECO:0000256" key="12">
    <source>
        <dbReference type="SAM" id="MobiDB-lite"/>
    </source>
</evidence>
<dbReference type="RefSeq" id="WP_088921424.1">
    <property type="nucleotide sequence ID" value="NZ_CP018632.1"/>
</dbReference>
<keyword evidence="8 11" id="KW-0450">Lipoyl</keyword>
<evidence type="ECO:0000313" key="16">
    <source>
        <dbReference type="Proteomes" id="UP000250079"/>
    </source>
</evidence>
<dbReference type="Gene3D" id="2.40.50.100">
    <property type="match status" value="1"/>
</dbReference>
<evidence type="ECO:0000259" key="13">
    <source>
        <dbReference type="PROSITE" id="PS50968"/>
    </source>
</evidence>
<dbReference type="Proteomes" id="UP000250079">
    <property type="component" value="Chromosome"/>
</dbReference>
<reference evidence="15 16" key="1">
    <citation type="submission" date="2016-12" db="EMBL/GenBank/DDBJ databases">
        <authorList>
            <person name="Song W.-J."/>
            <person name="Kurnit D.M."/>
        </authorList>
    </citation>
    <scope>NUCLEOTIDE SEQUENCE [LARGE SCALE GENOMIC DNA]</scope>
    <source>
        <strain evidence="15 16">IMCC3135</strain>
    </source>
</reference>
<dbReference type="InterPro" id="IPR011053">
    <property type="entry name" value="Single_hybrid_motif"/>
</dbReference>
<comment type="function">
    <text evidence="1 11">E2 component of the 2-oxoglutarate dehydrogenase (OGDH) complex which catalyzes the second step in the conversion of 2-oxoglutarate to succinyl-CoA and CO(2).</text>
</comment>
<evidence type="ECO:0000259" key="14">
    <source>
        <dbReference type="PROSITE" id="PS51826"/>
    </source>
</evidence>
<dbReference type="EMBL" id="CP018632">
    <property type="protein sequence ID" value="ASJ76676.1"/>
    <property type="molecule type" value="Genomic_DNA"/>
</dbReference>
<dbReference type="GO" id="GO:0045252">
    <property type="term" value="C:oxoglutarate dehydrogenase complex"/>
    <property type="evidence" value="ECO:0007669"/>
    <property type="project" value="UniProtKB-UniRule"/>
</dbReference>
<dbReference type="GO" id="GO:0005829">
    <property type="term" value="C:cytosol"/>
    <property type="evidence" value="ECO:0007669"/>
    <property type="project" value="TreeGrafter"/>
</dbReference>
<dbReference type="InterPro" id="IPR004167">
    <property type="entry name" value="PSBD"/>
</dbReference>
<dbReference type="AlphaFoldDB" id="A0A2Z2NYZ6"/>
<evidence type="ECO:0000256" key="10">
    <source>
        <dbReference type="ARBA" id="ARBA00052761"/>
    </source>
</evidence>
<dbReference type="InterPro" id="IPR036625">
    <property type="entry name" value="E3-bd_dom_sf"/>
</dbReference>
<proteinExistence type="inferred from homology"/>
<evidence type="ECO:0000256" key="8">
    <source>
        <dbReference type="ARBA" id="ARBA00022823"/>
    </source>
</evidence>
<comment type="similarity">
    <text evidence="3 11">Belongs to the 2-oxoacid dehydrogenase family.</text>
</comment>
<dbReference type="InterPro" id="IPR001078">
    <property type="entry name" value="2-oxoacid_DH_actylTfrase"/>
</dbReference>
<dbReference type="GO" id="GO:0033512">
    <property type="term" value="P:L-lysine catabolic process to acetyl-CoA via saccharopine"/>
    <property type="evidence" value="ECO:0007669"/>
    <property type="project" value="UniProtKB-UniRule"/>
</dbReference>
<dbReference type="Pfam" id="PF00364">
    <property type="entry name" value="Biotin_lipoyl"/>
    <property type="match status" value="1"/>
</dbReference>
<dbReference type="KEGG" id="gai:IMCC3135_33160"/>
<dbReference type="UniPathway" id="UPA00868">
    <property type="reaction ID" value="UER00840"/>
</dbReference>
<evidence type="ECO:0000256" key="11">
    <source>
        <dbReference type="RuleBase" id="RU361138"/>
    </source>
</evidence>
<protein>
    <recommendedName>
        <fullName evidence="5 11">Dihydrolipoyllysine-residue succinyltransferase component of 2-oxoglutarate dehydrogenase complex</fullName>
        <ecNumber evidence="4 11">2.3.1.61</ecNumber>
    </recommendedName>
    <alternativeName>
        <fullName evidence="11">2-oxoglutarate dehydrogenase complex component E2</fullName>
    </alternativeName>
</protein>
<dbReference type="InterPro" id="IPR023213">
    <property type="entry name" value="CAT-like_dom_sf"/>
</dbReference>
<keyword evidence="7 11" id="KW-0808">Transferase</keyword>
<dbReference type="GO" id="GO:0004149">
    <property type="term" value="F:dihydrolipoyllysine-residue succinyltransferase activity"/>
    <property type="evidence" value="ECO:0007669"/>
    <property type="project" value="UniProtKB-UniRule"/>
</dbReference>
<comment type="catalytic activity">
    <reaction evidence="10 11">
        <text>N(6)-[(R)-dihydrolipoyl]-L-lysyl-[protein] + succinyl-CoA = N(6)-[(R)-S(8)-succinyldihydrolipoyl]-L-lysyl-[protein] + CoA</text>
        <dbReference type="Rhea" id="RHEA:15213"/>
        <dbReference type="Rhea" id="RHEA-COMP:10475"/>
        <dbReference type="Rhea" id="RHEA-COMP:20092"/>
        <dbReference type="ChEBI" id="CHEBI:57287"/>
        <dbReference type="ChEBI" id="CHEBI:57292"/>
        <dbReference type="ChEBI" id="CHEBI:83100"/>
        <dbReference type="ChEBI" id="CHEBI:83120"/>
        <dbReference type="EC" id="2.3.1.61"/>
    </reaction>
</comment>
<name>A0A2Z2NYZ6_9GAMM</name>
<dbReference type="PANTHER" id="PTHR43416:SF5">
    <property type="entry name" value="DIHYDROLIPOYLLYSINE-RESIDUE SUCCINYLTRANSFERASE COMPONENT OF 2-OXOGLUTARATE DEHYDROGENASE COMPLEX, MITOCHONDRIAL"/>
    <property type="match status" value="1"/>
</dbReference>
<dbReference type="InterPro" id="IPR006255">
    <property type="entry name" value="SucB"/>
</dbReference>
<evidence type="ECO:0000256" key="2">
    <source>
        <dbReference type="ARBA" id="ARBA00005145"/>
    </source>
</evidence>
<dbReference type="SUPFAM" id="SSF52777">
    <property type="entry name" value="CoA-dependent acyltransferases"/>
    <property type="match status" value="1"/>
</dbReference>
<evidence type="ECO:0000256" key="6">
    <source>
        <dbReference type="ARBA" id="ARBA00022532"/>
    </source>
</evidence>
<dbReference type="EC" id="2.3.1.61" evidence="4 11"/>
<comment type="cofactor">
    <cofactor evidence="11">
        <name>(R)-lipoate</name>
        <dbReference type="ChEBI" id="CHEBI:83088"/>
    </cofactor>
    <text evidence="11">Binds 1 lipoyl cofactor covalently.</text>
</comment>